<organism evidence="2 3">
    <name type="scientific">Ciona savignyi</name>
    <name type="common">Pacific transparent sea squirt</name>
    <dbReference type="NCBI Taxonomy" id="51511"/>
    <lineage>
        <taxon>Eukaryota</taxon>
        <taxon>Metazoa</taxon>
        <taxon>Chordata</taxon>
        <taxon>Tunicata</taxon>
        <taxon>Ascidiacea</taxon>
        <taxon>Phlebobranchia</taxon>
        <taxon>Cionidae</taxon>
        <taxon>Ciona</taxon>
    </lineage>
</organism>
<keyword evidence="1" id="KW-0812">Transmembrane</keyword>
<keyword evidence="3" id="KW-1185">Reference proteome</keyword>
<dbReference type="Proteomes" id="UP000007875">
    <property type="component" value="Unassembled WGS sequence"/>
</dbReference>
<dbReference type="HOGENOM" id="CLU_1874720_0_0_1"/>
<evidence type="ECO:0000256" key="1">
    <source>
        <dbReference type="SAM" id="Phobius"/>
    </source>
</evidence>
<sequence>MLETGSGIWCGAVFIGSGVFGVIAGNQPNKEKIKHAMLAAIPSGIFGIVMFGVEIASAASYNPNDSISNNLSKEAAVVALHSSLVILAFILIIITLVQIYFCYEVVYNKFNTATSGISNVYSTSGQMEQSHGQTAA</sequence>
<reference evidence="2" key="3">
    <citation type="submission" date="2025-09" db="UniProtKB">
        <authorList>
            <consortium name="Ensembl"/>
        </authorList>
    </citation>
    <scope>IDENTIFICATION</scope>
</reference>
<dbReference type="GeneTree" id="ENSGT00730000114214"/>
<reference evidence="2" key="2">
    <citation type="submission" date="2025-08" db="UniProtKB">
        <authorList>
            <consortium name="Ensembl"/>
        </authorList>
    </citation>
    <scope>IDENTIFICATION</scope>
</reference>
<name>H2YPH0_CIOSA</name>
<dbReference type="Ensembl" id="ENSCSAVT00000007322.1">
    <property type="protein sequence ID" value="ENSCSAVP00000007228.1"/>
    <property type="gene ID" value="ENSCSAVG00000004324.1"/>
</dbReference>
<feature type="transmembrane region" description="Helical" evidence="1">
    <location>
        <begin position="36"/>
        <end position="59"/>
    </location>
</feature>
<dbReference type="AlphaFoldDB" id="H2YPH0"/>
<proteinExistence type="predicted"/>
<feature type="transmembrane region" description="Helical" evidence="1">
    <location>
        <begin position="79"/>
        <end position="103"/>
    </location>
</feature>
<reference evidence="3" key="1">
    <citation type="submission" date="2003-08" db="EMBL/GenBank/DDBJ databases">
        <authorList>
            <person name="Birren B."/>
            <person name="Nusbaum C."/>
            <person name="Abebe A."/>
            <person name="Abouelleil A."/>
            <person name="Adekoya E."/>
            <person name="Ait-zahra M."/>
            <person name="Allen N."/>
            <person name="Allen T."/>
            <person name="An P."/>
            <person name="Anderson M."/>
            <person name="Anderson S."/>
            <person name="Arachchi H."/>
            <person name="Armbruster J."/>
            <person name="Bachantsang P."/>
            <person name="Baldwin J."/>
            <person name="Barry A."/>
            <person name="Bayul T."/>
            <person name="Blitshsteyn B."/>
            <person name="Bloom T."/>
            <person name="Blye J."/>
            <person name="Boguslavskiy L."/>
            <person name="Borowsky M."/>
            <person name="Boukhgalter B."/>
            <person name="Brunache A."/>
            <person name="Butler J."/>
            <person name="Calixte N."/>
            <person name="Calvo S."/>
            <person name="Camarata J."/>
            <person name="Campo K."/>
            <person name="Chang J."/>
            <person name="Cheshatsang Y."/>
            <person name="Citroen M."/>
            <person name="Collymore A."/>
            <person name="Considine T."/>
            <person name="Cook A."/>
            <person name="Cooke P."/>
            <person name="Corum B."/>
            <person name="Cuomo C."/>
            <person name="David R."/>
            <person name="Dawoe T."/>
            <person name="Degray S."/>
            <person name="Dodge S."/>
            <person name="Dooley K."/>
            <person name="Dorje P."/>
            <person name="Dorjee K."/>
            <person name="Dorris L."/>
            <person name="Duffey N."/>
            <person name="Dupes A."/>
            <person name="Elkins T."/>
            <person name="Engels R."/>
            <person name="Erickson J."/>
            <person name="Farina A."/>
            <person name="Faro S."/>
            <person name="Ferreira P."/>
            <person name="Fischer H."/>
            <person name="Fitzgerald M."/>
            <person name="Foley K."/>
            <person name="Gage D."/>
            <person name="Galagan J."/>
            <person name="Gearin G."/>
            <person name="Gnerre S."/>
            <person name="Gnirke A."/>
            <person name="Goyette A."/>
            <person name="Graham J."/>
            <person name="Grandbois E."/>
            <person name="Gyaltsen K."/>
            <person name="Hafez N."/>
            <person name="Hagopian D."/>
            <person name="Hagos B."/>
            <person name="Hall J."/>
            <person name="Hatcher B."/>
            <person name="Heller A."/>
            <person name="Higgins H."/>
            <person name="Honan T."/>
            <person name="Horn A."/>
            <person name="Houde N."/>
            <person name="Hughes L."/>
            <person name="Hulme W."/>
            <person name="Husby E."/>
            <person name="Iliev I."/>
            <person name="Jaffe D."/>
            <person name="Jones C."/>
            <person name="Kamal M."/>
            <person name="Kamat A."/>
            <person name="Kamvysselis M."/>
            <person name="Karlsson E."/>
            <person name="Kells C."/>
            <person name="Kieu A."/>
            <person name="Kisner P."/>
            <person name="Kodira C."/>
            <person name="Kulbokas E."/>
            <person name="Labutti K."/>
            <person name="Lama D."/>
            <person name="Landers T."/>
            <person name="Leger J."/>
            <person name="Levine S."/>
            <person name="Lewis D."/>
            <person name="Lewis T."/>
            <person name="Lindblad-toh K."/>
            <person name="Liu X."/>
            <person name="Lokyitsang T."/>
            <person name="Lokyitsang Y."/>
            <person name="Lucien O."/>
            <person name="Lui A."/>
            <person name="Ma L.J."/>
            <person name="Mabbitt R."/>
            <person name="Macdonald J."/>
            <person name="Maclean C."/>
            <person name="Major J."/>
            <person name="Manning J."/>
            <person name="Marabella R."/>
            <person name="Maru K."/>
            <person name="Matthews C."/>
            <person name="Mauceli E."/>
            <person name="Mccarthy M."/>
            <person name="Mcdonough S."/>
            <person name="Mcghee T."/>
            <person name="Meldrim J."/>
            <person name="Meneus L."/>
            <person name="Mesirov J."/>
            <person name="Mihalev A."/>
            <person name="Mihova T."/>
            <person name="Mikkelsen T."/>
            <person name="Mlenga V."/>
            <person name="Moru K."/>
            <person name="Mozes J."/>
            <person name="Mulrain L."/>
            <person name="Munson G."/>
            <person name="Naylor J."/>
            <person name="Newes C."/>
            <person name="Nguyen C."/>
            <person name="Nguyen N."/>
            <person name="Nguyen T."/>
            <person name="Nicol R."/>
            <person name="Nielsen C."/>
            <person name="Nizzari M."/>
            <person name="Norbu C."/>
            <person name="Norbu N."/>
            <person name="O'donnell P."/>
            <person name="Okoawo O."/>
            <person name="O'leary S."/>
            <person name="Omotosho B."/>
            <person name="O'neill K."/>
            <person name="Osman S."/>
            <person name="Parker S."/>
            <person name="Perrin D."/>
            <person name="Phunkhang P."/>
            <person name="Piqani B."/>
            <person name="Purcell S."/>
            <person name="Rachupka T."/>
            <person name="Ramasamy U."/>
            <person name="Rameau R."/>
            <person name="Ray V."/>
            <person name="Raymond C."/>
            <person name="Retta R."/>
            <person name="Richardson S."/>
            <person name="Rise C."/>
            <person name="Rodriguez J."/>
            <person name="Rogers J."/>
            <person name="Rogov P."/>
            <person name="Rutman M."/>
            <person name="Schupbach R."/>
            <person name="Seaman C."/>
            <person name="Settipalli S."/>
            <person name="Sharpe T."/>
            <person name="Sheridan J."/>
            <person name="Sherpa N."/>
            <person name="Shi J."/>
            <person name="Smirnov S."/>
            <person name="Smith C."/>
            <person name="Sougnez C."/>
            <person name="Spencer B."/>
            <person name="Stalker J."/>
            <person name="Stange-thomann N."/>
            <person name="Stavropoulos S."/>
            <person name="Stetson K."/>
            <person name="Stone C."/>
            <person name="Stone S."/>
            <person name="Stubbs M."/>
            <person name="Talamas J."/>
            <person name="Tchuinga P."/>
            <person name="Tenzing P."/>
            <person name="Tesfaye S."/>
            <person name="Theodore J."/>
            <person name="Thoulutsang Y."/>
            <person name="Topham K."/>
            <person name="Towey S."/>
            <person name="Tsamla T."/>
            <person name="Tsomo N."/>
            <person name="Vallee D."/>
            <person name="Vassiliev H."/>
            <person name="Venkataraman V."/>
            <person name="Vinson J."/>
            <person name="Vo A."/>
            <person name="Wade C."/>
            <person name="Wang S."/>
            <person name="Wangchuk T."/>
            <person name="Wangdi T."/>
            <person name="Whittaker C."/>
            <person name="Wilkinson J."/>
            <person name="Wu Y."/>
            <person name="Wyman D."/>
            <person name="Yadav S."/>
            <person name="Yang S."/>
            <person name="Yang X."/>
            <person name="Yeager S."/>
            <person name="Yee E."/>
            <person name="Young G."/>
            <person name="Zainoun J."/>
            <person name="Zembeck L."/>
            <person name="Zimmer A."/>
            <person name="Zody M."/>
            <person name="Lander E."/>
        </authorList>
    </citation>
    <scope>NUCLEOTIDE SEQUENCE [LARGE SCALE GENOMIC DNA]</scope>
</reference>
<feature type="transmembrane region" description="Helical" evidence="1">
    <location>
        <begin position="6"/>
        <end position="24"/>
    </location>
</feature>
<evidence type="ECO:0000313" key="2">
    <source>
        <dbReference type="Ensembl" id="ENSCSAVP00000007228.1"/>
    </source>
</evidence>
<dbReference type="InParanoid" id="H2YPH0"/>
<evidence type="ECO:0000313" key="3">
    <source>
        <dbReference type="Proteomes" id="UP000007875"/>
    </source>
</evidence>
<keyword evidence="1" id="KW-0472">Membrane</keyword>
<protein>
    <submittedName>
        <fullName evidence="2">Uncharacterized protein</fullName>
    </submittedName>
</protein>
<accession>H2YPH0</accession>
<keyword evidence="1" id="KW-1133">Transmembrane helix</keyword>